<comment type="subunit">
    <text evidence="9">Monomer.</text>
</comment>
<feature type="binding site" evidence="9 13">
    <location>
        <position position="396"/>
    </location>
    <ligand>
        <name>Mn(2+)</name>
        <dbReference type="ChEBI" id="CHEBI:29035"/>
        <label>1</label>
    </ligand>
</feature>
<feature type="binding site" evidence="9 13">
    <location>
        <position position="438"/>
    </location>
    <ligand>
        <name>Mn(2+)</name>
        <dbReference type="ChEBI" id="CHEBI:29035"/>
        <label>2</label>
    </ligand>
</feature>
<evidence type="ECO:0000256" key="10">
    <source>
        <dbReference type="NCBIfam" id="TIGR01307"/>
    </source>
</evidence>
<accession>A0A2S6NM48</accession>
<dbReference type="GO" id="GO:0006096">
    <property type="term" value="P:glycolytic process"/>
    <property type="evidence" value="ECO:0007669"/>
    <property type="project" value="UniProtKB-UniRule"/>
</dbReference>
<feature type="binding site" evidence="9 13">
    <location>
        <position position="12"/>
    </location>
    <ligand>
        <name>Mn(2+)</name>
        <dbReference type="ChEBI" id="CHEBI:29035"/>
        <label>2</label>
    </ligand>
</feature>
<dbReference type="Gene3D" id="3.40.1450.10">
    <property type="entry name" value="BPG-independent phosphoglycerate mutase, domain B"/>
    <property type="match status" value="1"/>
</dbReference>
<dbReference type="RefSeq" id="WP_104517580.1">
    <property type="nucleotide sequence ID" value="NZ_NHRY01000053.1"/>
</dbReference>
<dbReference type="EC" id="5.4.2.12" evidence="9 10"/>
<evidence type="ECO:0000256" key="3">
    <source>
        <dbReference type="ARBA" id="ARBA00004798"/>
    </source>
</evidence>
<dbReference type="CDD" id="cd16010">
    <property type="entry name" value="iPGM"/>
    <property type="match status" value="1"/>
</dbReference>
<dbReference type="GO" id="GO:0006007">
    <property type="term" value="P:glucose catabolic process"/>
    <property type="evidence" value="ECO:0007669"/>
    <property type="project" value="InterPro"/>
</dbReference>
<dbReference type="SUPFAM" id="SSF53649">
    <property type="entry name" value="Alkaline phosphatase-like"/>
    <property type="match status" value="1"/>
</dbReference>
<evidence type="ECO:0000256" key="11">
    <source>
        <dbReference type="PIRSR" id="PIRSR001492-1"/>
    </source>
</evidence>
<evidence type="ECO:0000256" key="12">
    <source>
        <dbReference type="PIRSR" id="PIRSR001492-2"/>
    </source>
</evidence>
<feature type="domain" description="Metalloenzyme" evidence="14">
    <location>
        <begin position="5"/>
        <end position="492"/>
    </location>
</feature>
<feature type="binding site" evidence="9 13">
    <location>
        <position position="456"/>
    </location>
    <ligand>
        <name>Mn(2+)</name>
        <dbReference type="ChEBI" id="CHEBI:29035"/>
        <label>1</label>
    </ligand>
</feature>
<evidence type="ECO:0000313" key="16">
    <source>
        <dbReference type="EMBL" id="PPQ36874.1"/>
    </source>
</evidence>
<comment type="function">
    <text evidence="2 9">Catalyzes the interconversion of 2-phosphoglycerate and 3-phosphoglycerate.</text>
</comment>
<feature type="binding site" evidence="9 12">
    <location>
        <position position="329"/>
    </location>
    <ligand>
        <name>substrate</name>
    </ligand>
</feature>
<dbReference type="PANTHER" id="PTHR31637">
    <property type="entry name" value="2,3-BISPHOSPHOGLYCERATE-INDEPENDENT PHOSPHOGLYCERATE MUTASE"/>
    <property type="match status" value="1"/>
</dbReference>
<dbReference type="OrthoDB" id="9800863at2"/>
<dbReference type="GO" id="GO:0005829">
    <property type="term" value="C:cytosol"/>
    <property type="evidence" value="ECO:0007669"/>
    <property type="project" value="TreeGrafter"/>
</dbReference>
<dbReference type="InterPro" id="IPR017850">
    <property type="entry name" value="Alkaline_phosphatase_core_sf"/>
</dbReference>
<keyword evidence="7 9" id="KW-0464">Manganese</keyword>
<feature type="binding site" evidence="9 12">
    <location>
        <position position="188"/>
    </location>
    <ligand>
        <name>substrate</name>
    </ligand>
</feature>
<feature type="binding site" evidence="9 12">
    <location>
        <begin position="152"/>
        <end position="153"/>
    </location>
    <ligand>
        <name>substrate</name>
    </ligand>
</feature>
<feature type="binding site" evidence="9 13">
    <location>
        <position position="437"/>
    </location>
    <ligand>
        <name>Mn(2+)</name>
        <dbReference type="ChEBI" id="CHEBI:29035"/>
        <label>2</label>
    </ligand>
</feature>
<dbReference type="HAMAP" id="MF_01038">
    <property type="entry name" value="GpmI"/>
    <property type="match status" value="1"/>
</dbReference>
<evidence type="ECO:0000256" key="2">
    <source>
        <dbReference type="ARBA" id="ARBA00002315"/>
    </source>
</evidence>
<name>A0A2S6NM48_RHOGL</name>
<keyword evidence="5 9" id="KW-0479">Metal-binding</keyword>
<keyword evidence="6 9" id="KW-0324">Glycolysis</keyword>
<dbReference type="GO" id="GO:0030145">
    <property type="term" value="F:manganese ion binding"/>
    <property type="evidence" value="ECO:0007669"/>
    <property type="project" value="UniProtKB-UniRule"/>
</dbReference>
<keyword evidence="8 9" id="KW-0413">Isomerase</keyword>
<protein>
    <recommendedName>
        <fullName evidence="9 10">2,3-bisphosphoglycerate-independent phosphoglycerate mutase</fullName>
        <shortName evidence="9">BPG-independent PGAM</shortName>
        <shortName evidence="9">Phosphoglyceromutase</shortName>
        <shortName evidence="9">iPGM</shortName>
        <ecNumber evidence="9 10">5.4.2.12</ecNumber>
    </recommendedName>
</protein>
<reference evidence="16 17" key="1">
    <citation type="journal article" date="2018" name="Arch. Microbiol.">
        <title>New insights into the metabolic potential of the phototrophic purple bacterium Rhodopila globiformis DSM 161(T) from its draft genome sequence and evidence for a vanadium-dependent nitrogenase.</title>
        <authorList>
            <person name="Imhoff J.F."/>
            <person name="Rahn T."/>
            <person name="Kunzel S."/>
            <person name="Neulinger S.C."/>
        </authorList>
    </citation>
    <scope>NUCLEOTIDE SEQUENCE [LARGE SCALE GENOMIC DNA]</scope>
    <source>
        <strain evidence="16 17">DSM 161</strain>
    </source>
</reference>
<comment type="cofactor">
    <cofactor evidence="9">
        <name>Mn(2+)</name>
        <dbReference type="ChEBI" id="CHEBI:29035"/>
    </cofactor>
    <text evidence="9">Binds 2 manganese ions per subunit.</text>
</comment>
<dbReference type="Gene3D" id="3.40.720.10">
    <property type="entry name" value="Alkaline Phosphatase, subunit A"/>
    <property type="match status" value="1"/>
</dbReference>
<evidence type="ECO:0000259" key="14">
    <source>
        <dbReference type="Pfam" id="PF01676"/>
    </source>
</evidence>
<comment type="similarity">
    <text evidence="4 9">Belongs to the BPG-independent phosphoglycerate mutase family.</text>
</comment>
<evidence type="ECO:0000256" key="5">
    <source>
        <dbReference type="ARBA" id="ARBA00022723"/>
    </source>
</evidence>
<dbReference type="InterPro" id="IPR006124">
    <property type="entry name" value="Metalloenzyme"/>
</dbReference>
<dbReference type="GO" id="GO:0004619">
    <property type="term" value="F:phosphoglycerate mutase activity"/>
    <property type="evidence" value="ECO:0007669"/>
    <property type="project" value="UniProtKB-UniRule"/>
</dbReference>
<dbReference type="UniPathway" id="UPA00109">
    <property type="reaction ID" value="UER00186"/>
</dbReference>
<comment type="pathway">
    <text evidence="3 9">Carbohydrate degradation; glycolysis; pyruvate from D-glyceraldehyde 3-phosphate: step 3/5.</text>
</comment>
<dbReference type="PANTHER" id="PTHR31637:SF0">
    <property type="entry name" value="2,3-BISPHOSPHOGLYCERATE-INDEPENDENT PHOSPHOGLYCERATE MUTASE"/>
    <property type="match status" value="1"/>
</dbReference>
<dbReference type="AlphaFoldDB" id="A0A2S6NM48"/>
<evidence type="ECO:0000256" key="8">
    <source>
        <dbReference type="ARBA" id="ARBA00023235"/>
    </source>
</evidence>
<dbReference type="SUPFAM" id="SSF64158">
    <property type="entry name" value="2,3-Bisphosphoglycerate-independent phosphoglycerate mutase, substrate-binding domain"/>
    <property type="match status" value="1"/>
</dbReference>
<dbReference type="PIRSF" id="PIRSF001492">
    <property type="entry name" value="IPGAM"/>
    <property type="match status" value="1"/>
</dbReference>
<evidence type="ECO:0000313" key="17">
    <source>
        <dbReference type="Proteomes" id="UP000239724"/>
    </source>
</evidence>
<evidence type="ECO:0000256" key="1">
    <source>
        <dbReference type="ARBA" id="ARBA00000370"/>
    </source>
</evidence>
<feature type="binding site" evidence="9 13">
    <location>
        <position position="400"/>
    </location>
    <ligand>
        <name>Mn(2+)</name>
        <dbReference type="ChEBI" id="CHEBI:29035"/>
        <label>1</label>
    </ligand>
</feature>
<feature type="binding site" evidence="9 13">
    <location>
        <position position="62"/>
    </location>
    <ligand>
        <name>Mn(2+)</name>
        <dbReference type="ChEBI" id="CHEBI:29035"/>
        <label>2</label>
    </ligand>
</feature>
<feature type="binding site" evidence="9 12">
    <location>
        <position position="123"/>
    </location>
    <ligand>
        <name>substrate</name>
    </ligand>
</feature>
<evidence type="ECO:0000256" key="9">
    <source>
        <dbReference type="HAMAP-Rule" id="MF_01038"/>
    </source>
</evidence>
<dbReference type="Pfam" id="PF01676">
    <property type="entry name" value="Metalloenzyme"/>
    <property type="match status" value="1"/>
</dbReference>
<proteinExistence type="inferred from homology"/>
<dbReference type="InterPro" id="IPR036646">
    <property type="entry name" value="PGAM_B_sf"/>
</dbReference>
<feature type="binding site" evidence="9 12">
    <location>
        <begin position="253"/>
        <end position="256"/>
    </location>
    <ligand>
        <name>substrate</name>
    </ligand>
</feature>
<feature type="active site" description="Phosphoserine intermediate" evidence="9 11">
    <location>
        <position position="62"/>
    </location>
</feature>
<dbReference type="FunFam" id="3.40.1450.10:FF:000002">
    <property type="entry name" value="2,3-bisphosphoglycerate-independent phosphoglycerate mutase"/>
    <property type="match status" value="1"/>
</dbReference>
<comment type="catalytic activity">
    <reaction evidence="1 9">
        <text>(2R)-2-phosphoglycerate = (2R)-3-phosphoglycerate</text>
        <dbReference type="Rhea" id="RHEA:15901"/>
        <dbReference type="ChEBI" id="CHEBI:58272"/>
        <dbReference type="ChEBI" id="CHEBI:58289"/>
        <dbReference type="EC" id="5.4.2.12"/>
    </reaction>
</comment>
<evidence type="ECO:0000256" key="13">
    <source>
        <dbReference type="PIRSR" id="PIRSR001492-3"/>
    </source>
</evidence>
<keyword evidence="17" id="KW-1185">Reference proteome</keyword>
<dbReference type="InterPro" id="IPR011258">
    <property type="entry name" value="BPG-indep_PGM_N"/>
</dbReference>
<dbReference type="NCBIfam" id="TIGR01307">
    <property type="entry name" value="pgm_bpd_ind"/>
    <property type="match status" value="1"/>
</dbReference>
<evidence type="ECO:0000256" key="4">
    <source>
        <dbReference type="ARBA" id="ARBA00008819"/>
    </source>
</evidence>
<sequence>MATRPVMLAILDGFGWREETADNAVRLAKTPNFTRLWESCPHALLHTSGRDVGLPGGQMGNSEVGHLNIGAGRVVKQELVRIGDAVADGSIAREPAFLDLVATLKNSGGTCHLMGLLSPGGVHSHQDHAAALAKFLHEAGVKTVVHAFTDGRDTPPQSGAEYLAEFRAALPAGVPVATVIGRYFAMDRDKRWDRVSKAYAAMVEADGAHYPSPAAAIEAAYAAEKYDEFIPPSVIGDYAGMKDGDGILCFNFRADRVREILGALLDPAFDGFPRSRVLKIARAAGMTRYSDALAPFLGVLFAPETLPNILGEVVSKAGKTQLRMAETEKYPHVTYFLNGGEETSYPGEDRILVPSPKVATYDLQPEMSAPELTDKAVAAIDSGKYDLIVLNFANPDMVGHTGVLPAAIKAVETVDAGLGRIAEAVRRQGGALLVTADHGNCELMKDPETGGPHTAHTTNPVPVLLMGGGVTAIQEGRLADIAPTLLHLMGLPQPAEMTGHSIISQETARAAE</sequence>
<dbReference type="InterPro" id="IPR005995">
    <property type="entry name" value="Pgm_bpd_ind"/>
</dbReference>
<gene>
    <name evidence="9" type="primary">gpmI</name>
    <name evidence="16" type="ORF">CCS01_04135</name>
</gene>
<feature type="binding site" evidence="9 12">
    <location>
        <position position="182"/>
    </location>
    <ligand>
        <name>substrate</name>
    </ligand>
</feature>
<dbReference type="Proteomes" id="UP000239724">
    <property type="component" value="Unassembled WGS sequence"/>
</dbReference>
<feature type="domain" description="BPG-independent PGAM N-terminal" evidence="15">
    <location>
        <begin position="82"/>
        <end position="290"/>
    </location>
</feature>
<evidence type="ECO:0000259" key="15">
    <source>
        <dbReference type="Pfam" id="PF06415"/>
    </source>
</evidence>
<evidence type="ECO:0000256" key="7">
    <source>
        <dbReference type="ARBA" id="ARBA00023211"/>
    </source>
</evidence>
<comment type="caution">
    <text evidence="16">The sequence shown here is derived from an EMBL/GenBank/DDBJ whole genome shotgun (WGS) entry which is preliminary data.</text>
</comment>
<dbReference type="Pfam" id="PF06415">
    <property type="entry name" value="iPGM_N"/>
    <property type="match status" value="1"/>
</dbReference>
<evidence type="ECO:0000256" key="6">
    <source>
        <dbReference type="ARBA" id="ARBA00023152"/>
    </source>
</evidence>
<dbReference type="EMBL" id="NHRY01000053">
    <property type="protein sequence ID" value="PPQ36874.1"/>
    <property type="molecule type" value="Genomic_DNA"/>
</dbReference>
<organism evidence="16 17">
    <name type="scientific">Rhodopila globiformis</name>
    <name type="common">Rhodopseudomonas globiformis</name>
    <dbReference type="NCBI Taxonomy" id="1071"/>
    <lineage>
        <taxon>Bacteria</taxon>
        <taxon>Pseudomonadati</taxon>
        <taxon>Pseudomonadota</taxon>
        <taxon>Alphaproteobacteria</taxon>
        <taxon>Acetobacterales</taxon>
        <taxon>Acetobacteraceae</taxon>
        <taxon>Rhodopila</taxon>
    </lineage>
</organism>